<dbReference type="EMBL" id="JAAABM010000013">
    <property type="protein sequence ID" value="KAF7673317.1"/>
    <property type="molecule type" value="Genomic_DNA"/>
</dbReference>
<gene>
    <name evidence="1" type="ORF">GT037_008640</name>
</gene>
<proteinExistence type="predicted"/>
<keyword evidence="2" id="KW-1185">Reference proteome</keyword>
<reference evidence="1" key="1">
    <citation type="submission" date="2020-01" db="EMBL/GenBank/DDBJ databases">
        <authorList>
            <person name="Feng Z.H.Z."/>
        </authorList>
    </citation>
    <scope>NUCLEOTIDE SEQUENCE</scope>
    <source>
        <strain evidence="1">CBS107.38</strain>
    </source>
</reference>
<name>A0A8H7B1R7_9PLEO</name>
<organism evidence="1 2">
    <name type="scientific">Alternaria burnsii</name>
    <dbReference type="NCBI Taxonomy" id="1187904"/>
    <lineage>
        <taxon>Eukaryota</taxon>
        <taxon>Fungi</taxon>
        <taxon>Dikarya</taxon>
        <taxon>Ascomycota</taxon>
        <taxon>Pezizomycotina</taxon>
        <taxon>Dothideomycetes</taxon>
        <taxon>Pleosporomycetidae</taxon>
        <taxon>Pleosporales</taxon>
        <taxon>Pleosporineae</taxon>
        <taxon>Pleosporaceae</taxon>
        <taxon>Alternaria</taxon>
        <taxon>Alternaria sect. Alternaria</taxon>
    </lineage>
</organism>
<sequence length="102" mass="11287">MAMPILNALYRDIAMDWEGASSGPLEGAGFSDVPFLIHHLISARIDGSTANGASSAMNHTLCNEPSLSDVPLLGCCARRRRVYNAHQRKQTQMQYRDVLNRQ</sequence>
<accession>A0A8H7B1R7</accession>
<dbReference type="AlphaFoldDB" id="A0A8H7B1R7"/>
<evidence type="ECO:0000313" key="1">
    <source>
        <dbReference type="EMBL" id="KAF7673317.1"/>
    </source>
</evidence>
<protein>
    <submittedName>
        <fullName evidence="1">Uncharacterized protein</fullName>
    </submittedName>
</protein>
<dbReference type="GeneID" id="62206865"/>
<dbReference type="Proteomes" id="UP000596902">
    <property type="component" value="Unassembled WGS sequence"/>
</dbReference>
<dbReference type="RefSeq" id="XP_038783652.1">
    <property type="nucleotide sequence ID" value="XM_038933687.1"/>
</dbReference>
<comment type="caution">
    <text evidence="1">The sequence shown here is derived from an EMBL/GenBank/DDBJ whole genome shotgun (WGS) entry which is preliminary data.</text>
</comment>
<evidence type="ECO:0000313" key="2">
    <source>
        <dbReference type="Proteomes" id="UP000596902"/>
    </source>
</evidence>
<reference evidence="1" key="2">
    <citation type="submission" date="2020-08" db="EMBL/GenBank/DDBJ databases">
        <title>Draft Genome Sequence of Cumin Blight Pathogen Alternaria burnsii.</title>
        <authorList>
            <person name="Feng Z."/>
        </authorList>
    </citation>
    <scope>NUCLEOTIDE SEQUENCE</scope>
    <source>
        <strain evidence="1">CBS107.38</strain>
    </source>
</reference>